<dbReference type="STRING" id="1245745.A0A0A2VFP4"/>
<evidence type="ECO:0000256" key="6">
    <source>
        <dbReference type="RuleBase" id="RU363034"/>
    </source>
</evidence>
<evidence type="ECO:0000256" key="4">
    <source>
        <dbReference type="ARBA" id="ARBA00022801"/>
    </source>
</evidence>
<dbReference type="InterPro" id="IPR001314">
    <property type="entry name" value="Peptidase_S1A"/>
</dbReference>
<evidence type="ECO:0000259" key="9">
    <source>
        <dbReference type="PROSITE" id="PS50240"/>
    </source>
</evidence>
<dbReference type="PROSITE" id="PS00135">
    <property type="entry name" value="TRYPSIN_SER"/>
    <property type="match status" value="1"/>
</dbReference>
<reference evidence="10 11" key="1">
    <citation type="submission" date="2012-10" db="EMBL/GenBank/DDBJ databases">
        <title>Genome sequencing and analysis of entomopathogenic fungi Beauveria bassiana D1-5.</title>
        <authorList>
            <person name="Li Q."/>
            <person name="Wang L."/>
            <person name="Zhang Z."/>
            <person name="Wang Q."/>
            <person name="Ren J."/>
            <person name="Wang M."/>
            <person name="Xu W."/>
            <person name="Wang J."/>
            <person name="Lu Y."/>
            <person name="Du Q."/>
            <person name="Sun Z."/>
        </authorList>
    </citation>
    <scope>NUCLEOTIDE SEQUENCE [LARGE SCALE GENOMIC DNA]</scope>
    <source>
        <strain evidence="10 11">D1-5</strain>
    </source>
</reference>
<dbReference type="HOGENOM" id="CLU_006842_7_5_1"/>
<dbReference type="OrthoDB" id="6380398at2759"/>
<dbReference type="CDD" id="cd00190">
    <property type="entry name" value="Tryp_SPc"/>
    <property type="match status" value="1"/>
</dbReference>
<evidence type="ECO:0000256" key="5">
    <source>
        <dbReference type="ARBA" id="ARBA00023157"/>
    </source>
</evidence>
<dbReference type="InterPro" id="IPR043504">
    <property type="entry name" value="Peptidase_S1_PA_chymotrypsin"/>
</dbReference>
<proteinExistence type="predicted"/>
<keyword evidence="8" id="KW-0732">Signal</keyword>
<keyword evidence="2" id="KW-0964">Secreted</keyword>
<evidence type="ECO:0000256" key="2">
    <source>
        <dbReference type="ARBA" id="ARBA00022525"/>
    </source>
</evidence>
<dbReference type="PROSITE" id="PS50240">
    <property type="entry name" value="TRYPSIN_DOM"/>
    <property type="match status" value="1"/>
</dbReference>
<accession>A0A0A2VFP4</accession>
<dbReference type="InterPro" id="IPR050127">
    <property type="entry name" value="Serine_Proteases_S1"/>
</dbReference>
<keyword evidence="6" id="KW-0720">Serine protease</keyword>
<feature type="signal peptide" evidence="8">
    <location>
        <begin position="1"/>
        <end position="21"/>
    </location>
</feature>
<dbReference type="GO" id="GO:0004252">
    <property type="term" value="F:serine-type endopeptidase activity"/>
    <property type="evidence" value="ECO:0007669"/>
    <property type="project" value="InterPro"/>
</dbReference>
<evidence type="ECO:0000256" key="7">
    <source>
        <dbReference type="SAM" id="MobiDB-lite"/>
    </source>
</evidence>
<dbReference type="InterPro" id="IPR001254">
    <property type="entry name" value="Trypsin_dom"/>
</dbReference>
<feature type="region of interest" description="Disordered" evidence="7">
    <location>
        <begin position="257"/>
        <end position="300"/>
    </location>
</feature>
<feature type="domain" description="Peptidase S1" evidence="9">
    <location>
        <begin position="33"/>
        <end position="259"/>
    </location>
</feature>
<feature type="chain" id="PRO_5001995266" evidence="8">
    <location>
        <begin position="22"/>
        <end position="300"/>
    </location>
</feature>
<dbReference type="InterPro" id="IPR009003">
    <property type="entry name" value="Peptidase_S1_PA"/>
</dbReference>
<dbReference type="Gene3D" id="2.40.10.10">
    <property type="entry name" value="Trypsin-like serine proteases"/>
    <property type="match status" value="2"/>
</dbReference>
<gene>
    <name evidence="10" type="ORF">BBAD15_g9775</name>
</gene>
<dbReference type="AlphaFoldDB" id="A0A0A2VFP4"/>
<dbReference type="PROSITE" id="PS00134">
    <property type="entry name" value="TRYPSIN_HIS"/>
    <property type="match status" value="1"/>
</dbReference>
<protein>
    <submittedName>
        <fullName evidence="10">Mite allergen Eur m 3</fullName>
    </submittedName>
</protein>
<sequence length="300" mass="31460">MILKAAVAAAIATLVAQRVTAAPLPESDVTTKIVGGNVAPNGAFPFIVSLSSGGKHFCGGSLLNEEYVLTASHCLFKPPPNIQVRAGSNDRTTGGMVVNGVDPKTHPGFTMEGLDNDVALLRLSPPINKSANIDFVKMPQKNSDPQEGTKTVAGWGYLREQFPVSPEDLRQVSFPLIPRDQCNQRVQSLTGKRITENMICAGNVGQDSCSGDSGGPLIDAQTGVLQGVVSFGFGCANQQLPGVYARVDTQLDFIQSAMNGQSPTPPGPPSQPPGGNPGNPPSGPPVSAPRLQPWKPRCSR</sequence>
<dbReference type="Pfam" id="PF00089">
    <property type="entry name" value="Trypsin"/>
    <property type="match status" value="1"/>
</dbReference>
<dbReference type="EMBL" id="ANFO01000990">
    <property type="protein sequence ID" value="KGQ04965.1"/>
    <property type="molecule type" value="Genomic_DNA"/>
</dbReference>
<dbReference type="GO" id="GO:0005576">
    <property type="term" value="C:extracellular region"/>
    <property type="evidence" value="ECO:0007669"/>
    <property type="project" value="UniProtKB-SubCell"/>
</dbReference>
<evidence type="ECO:0000313" key="11">
    <source>
        <dbReference type="Proteomes" id="UP000030106"/>
    </source>
</evidence>
<comment type="caution">
    <text evidence="10">The sequence shown here is derived from an EMBL/GenBank/DDBJ whole genome shotgun (WGS) entry which is preliminary data.</text>
</comment>
<dbReference type="GO" id="GO:0006508">
    <property type="term" value="P:proteolysis"/>
    <property type="evidence" value="ECO:0007669"/>
    <property type="project" value="UniProtKB-KW"/>
</dbReference>
<evidence type="ECO:0000313" key="10">
    <source>
        <dbReference type="EMBL" id="KGQ04965.1"/>
    </source>
</evidence>
<keyword evidence="5" id="KW-1015">Disulfide bond</keyword>
<dbReference type="FunFam" id="2.40.10.10:FF:000034">
    <property type="entry name" value="Eupolytin"/>
    <property type="match status" value="1"/>
</dbReference>
<dbReference type="PANTHER" id="PTHR24264:SF65">
    <property type="entry name" value="SRCR DOMAIN-CONTAINING PROTEIN"/>
    <property type="match status" value="1"/>
</dbReference>
<evidence type="ECO:0000256" key="8">
    <source>
        <dbReference type="SAM" id="SignalP"/>
    </source>
</evidence>
<dbReference type="PRINTS" id="PR00722">
    <property type="entry name" value="CHYMOTRYPSIN"/>
</dbReference>
<name>A0A0A2VFP4_BEABA</name>
<comment type="subcellular location">
    <subcellularLocation>
        <location evidence="1">Secreted</location>
    </subcellularLocation>
</comment>
<feature type="compositionally biased region" description="Pro residues" evidence="7">
    <location>
        <begin position="263"/>
        <end position="287"/>
    </location>
</feature>
<keyword evidence="3 6" id="KW-0645">Protease</keyword>
<dbReference type="PANTHER" id="PTHR24264">
    <property type="entry name" value="TRYPSIN-RELATED"/>
    <property type="match status" value="1"/>
</dbReference>
<dbReference type="SMART" id="SM00020">
    <property type="entry name" value="Tryp_SPc"/>
    <property type="match status" value="1"/>
</dbReference>
<evidence type="ECO:0000256" key="1">
    <source>
        <dbReference type="ARBA" id="ARBA00004613"/>
    </source>
</evidence>
<dbReference type="InterPro" id="IPR033116">
    <property type="entry name" value="TRYPSIN_SER"/>
</dbReference>
<keyword evidence="4 6" id="KW-0378">Hydrolase</keyword>
<dbReference type="SUPFAM" id="SSF50494">
    <property type="entry name" value="Trypsin-like serine proteases"/>
    <property type="match status" value="1"/>
</dbReference>
<dbReference type="InterPro" id="IPR018114">
    <property type="entry name" value="TRYPSIN_HIS"/>
</dbReference>
<dbReference type="Proteomes" id="UP000030106">
    <property type="component" value="Unassembled WGS sequence"/>
</dbReference>
<organism evidence="10 11">
    <name type="scientific">Beauveria bassiana D1-5</name>
    <dbReference type="NCBI Taxonomy" id="1245745"/>
    <lineage>
        <taxon>Eukaryota</taxon>
        <taxon>Fungi</taxon>
        <taxon>Dikarya</taxon>
        <taxon>Ascomycota</taxon>
        <taxon>Pezizomycotina</taxon>
        <taxon>Sordariomycetes</taxon>
        <taxon>Hypocreomycetidae</taxon>
        <taxon>Hypocreales</taxon>
        <taxon>Cordycipitaceae</taxon>
        <taxon>Beauveria</taxon>
    </lineage>
</organism>
<evidence type="ECO:0000256" key="3">
    <source>
        <dbReference type="ARBA" id="ARBA00022670"/>
    </source>
</evidence>